<dbReference type="SUPFAM" id="SSF54001">
    <property type="entry name" value="Cysteine proteinases"/>
    <property type="match status" value="1"/>
</dbReference>
<dbReference type="InterPro" id="IPR002931">
    <property type="entry name" value="Transglutaminase-like"/>
</dbReference>
<name>A0A2H0KME6_9BACT</name>
<dbReference type="Proteomes" id="UP000229570">
    <property type="component" value="Unassembled WGS sequence"/>
</dbReference>
<dbReference type="Gene3D" id="3.10.620.30">
    <property type="match status" value="1"/>
</dbReference>
<dbReference type="Pfam" id="PF01841">
    <property type="entry name" value="Transglut_core"/>
    <property type="match status" value="1"/>
</dbReference>
<protein>
    <recommendedName>
        <fullName evidence="2">Transglutaminase-like domain-containing protein</fullName>
    </recommendedName>
</protein>
<dbReference type="Gene3D" id="2.60.40.1510">
    <property type="entry name" value="ntegrin, alpha v. Chain A, domain 3"/>
    <property type="match status" value="1"/>
</dbReference>
<dbReference type="InterPro" id="IPR038765">
    <property type="entry name" value="Papain-like_cys_pep_sf"/>
</dbReference>
<accession>A0A2H0KME6</accession>
<keyword evidence="1" id="KW-0472">Membrane</keyword>
<dbReference type="AlphaFoldDB" id="A0A2H0KME6"/>
<keyword evidence="1" id="KW-0812">Transmembrane</keyword>
<sequence>MTAGRVFAADFKTDYQVEYDLSEFKEKLTSKVKFNIKITNLKGDVYVNKFAISFPKSFTTSNLQSSDDHGLIAPKIITDESNTKVEMEFSNPNVGRDTVNNFYLNFDQSNLFQINGKVWEVVLPVIENKEGGSYKVIVSLPQDGDKKISIAKPRPNIISGNQIIWDNPTEKTIYAVFGETQIYKAELIYHLKNTEVFPVITEVAFPPDSLYQKIFIQSISPEPSNVYQDSDGNYLGKYFLKPLESKTITFRSYIQVFSTSRDEVKDVIEQIVQTQKNYLLSSQKYWMINNLKKIDGLTNAKDIYNFTVNSLKYNYQKINSNNSRLGADGVLSRPDQAVCLEFTDFFVGASREKGIMAREIEGYGFSFDPRLQPLSLVSDVLHAWPEYYNEKAGLWVPVDPTWENTSGIDYFSSFDLNHIVFAIHGKKSDYPLPVGMYKVGGSKDISIKATLDDPIEKKSISVKGFSLPLRITDRKNYSGKFIIKNNSNIYLWKIPVDIKGKNLKINKEKTKILSLAPYEEKTVEFNYAVDKKNKNNEAQVLILVFDKEIDSRKLIIIPQLYEIGIKVGTGTFIGIAFFLIIKKLRK</sequence>
<dbReference type="PANTHER" id="PTHR33490">
    <property type="entry name" value="BLR5614 PROTEIN-RELATED"/>
    <property type="match status" value="1"/>
</dbReference>
<gene>
    <name evidence="3" type="ORF">COV86_03245</name>
</gene>
<dbReference type="SMART" id="SM00460">
    <property type="entry name" value="TGc"/>
    <property type="match status" value="1"/>
</dbReference>
<organism evidence="3 4">
    <name type="scientific">Candidatus Roizmanbacteria bacterium CG11_big_fil_rev_8_21_14_0_20_35_14</name>
    <dbReference type="NCBI Taxonomy" id="1974855"/>
    <lineage>
        <taxon>Bacteria</taxon>
        <taxon>Candidatus Roizmaniibacteriota</taxon>
    </lineage>
</organism>
<comment type="caution">
    <text evidence="3">The sequence shown here is derived from an EMBL/GenBank/DDBJ whole genome shotgun (WGS) entry which is preliminary data.</text>
</comment>
<dbReference type="PANTHER" id="PTHR33490:SF6">
    <property type="entry name" value="SLL1049 PROTEIN"/>
    <property type="match status" value="1"/>
</dbReference>
<reference evidence="3 4" key="1">
    <citation type="submission" date="2017-09" db="EMBL/GenBank/DDBJ databases">
        <title>Depth-based differentiation of microbial function through sediment-hosted aquifers and enrichment of novel symbionts in the deep terrestrial subsurface.</title>
        <authorList>
            <person name="Probst A.J."/>
            <person name="Ladd B."/>
            <person name="Jarett J.K."/>
            <person name="Geller-Mcgrath D.E."/>
            <person name="Sieber C.M."/>
            <person name="Emerson J.B."/>
            <person name="Anantharaman K."/>
            <person name="Thomas B.C."/>
            <person name="Malmstrom R."/>
            <person name="Stieglmeier M."/>
            <person name="Klingl A."/>
            <person name="Woyke T."/>
            <person name="Ryan C.M."/>
            <person name="Banfield J.F."/>
        </authorList>
    </citation>
    <scope>NUCLEOTIDE SEQUENCE [LARGE SCALE GENOMIC DNA]</scope>
    <source>
        <strain evidence="3">CG11_big_fil_rev_8_21_14_0_20_35_14</strain>
    </source>
</reference>
<proteinExistence type="predicted"/>
<feature type="transmembrane region" description="Helical" evidence="1">
    <location>
        <begin position="563"/>
        <end position="581"/>
    </location>
</feature>
<keyword evidence="1" id="KW-1133">Transmembrane helix</keyword>
<evidence type="ECO:0000313" key="3">
    <source>
        <dbReference type="EMBL" id="PIQ72396.1"/>
    </source>
</evidence>
<dbReference type="EMBL" id="PCVL01000045">
    <property type="protein sequence ID" value="PIQ72396.1"/>
    <property type="molecule type" value="Genomic_DNA"/>
</dbReference>
<evidence type="ECO:0000256" key="1">
    <source>
        <dbReference type="SAM" id="Phobius"/>
    </source>
</evidence>
<evidence type="ECO:0000259" key="2">
    <source>
        <dbReference type="SMART" id="SM00460"/>
    </source>
</evidence>
<feature type="domain" description="Transglutaminase-like" evidence="2">
    <location>
        <begin position="331"/>
        <end position="402"/>
    </location>
</feature>
<evidence type="ECO:0000313" key="4">
    <source>
        <dbReference type="Proteomes" id="UP000229570"/>
    </source>
</evidence>